<dbReference type="OrthoDB" id="194345at2"/>
<protein>
    <submittedName>
        <fullName evidence="2">Uncharacterized protein</fullName>
    </submittedName>
</protein>
<keyword evidence="3" id="KW-1185">Reference proteome</keyword>
<evidence type="ECO:0000313" key="3">
    <source>
        <dbReference type="Proteomes" id="UP000306196"/>
    </source>
</evidence>
<name>A0A5R8KLA4_9BACT</name>
<proteinExistence type="predicted"/>
<evidence type="ECO:0000256" key="1">
    <source>
        <dbReference type="SAM" id="MobiDB-lite"/>
    </source>
</evidence>
<comment type="caution">
    <text evidence="2">The sequence shown here is derived from an EMBL/GenBank/DDBJ whole genome shotgun (WGS) entry which is preliminary data.</text>
</comment>
<evidence type="ECO:0000313" key="2">
    <source>
        <dbReference type="EMBL" id="TLD72805.1"/>
    </source>
</evidence>
<sequence>MAIATPLEADQSQPTGAEIKSTVTKCDPIFKEVQTAVTAEPDKVLLIVEENILASQDCVCEIIKAAILATQADADLTRQIMLTALDAAPGKAKMIEICIAAIAAERAGDVKVSGKDVQEVVRSGKDGKDVTPIFSEKGVMEAAPLLATGDDYRFIPPDIRGVYLIQPGSGGVYFGDPEVIETIIVKEEPPRVIIREHPPKDSDPQSPSCVCIRP</sequence>
<feature type="region of interest" description="Disordered" evidence="1">
    <location>
        <begin position="195"/>
        <end position="214"/>
    </location>
</feature>
<dbReference type="Proteomes" id="UP000306196">
    <property type="component" value="Unassembled WGS sequence"/>
</dbReference>
<organism evidence="2 3">
    <name type="scientific">Phragmitibacter flavus</name>
    <dbReference type="NCBI Taxonomy" id="2576071"/>
    <lineage>
        <taxon>Bacteria</taxon>
        <taxon>Pseudomonadati</taxon>
        <taxon>Verrucomicrobiota</taxon>
        <taxon>Verrucomicrobiia</taxon>
        <taxon>Verrucomicrobiales</taxon>
        <taxon>Verrucomicrobiaceae</taxon>
        <taxon>Phragmitibacter</taxon>
    </lineage>
</organism>
<dbReference type="EMBL" id="VAUV01000001">
    <property type="protein sequence ID" value="TLD72805.1"/>
    <property type="molecule type" value="Genomic_DNA"/>
</dbReference>
<dbReference type="RefSeq" id="WP_138084428.1">
    <property type="nucleotide sequence ID" value="NZ_VAUV01000001.1"/>
</dbReference>
<gene>
    <name evidence="2" type="ORF">FEM03_01670</name>
</gene>
<reference evidence="2 3" key="1">
    <citation type="submission" date="2019-05" db="EMBL/GenBank/DDBJ databases">
        <title>Verrucobacter flavum gen. nov., sp. nov. a new member of the family Verrucomicrobiaceae.</title>
        <authorList>
            <person name="Szuroczki S."/>
            <person name="Abbaszade G."/>
            <person name="Szabo A."/>
            <person name="Felfoldi T."/>
            <person name="Schumann P."/>
            <person name="Boka K."/>
            <person name="Keki Z."/>
            <person name="Toumi M."/>
            <person name="Toth E."/>
        </authorList>
    </citation>
    <scope>NUCLEOTIDE SEQUENCE [LARGE SCALE GENOMIC DNA]</scope>
    <source>
        <strain evidence="2 3">MG-N-17</strain>
    </source>
</reference>
<dbReference type="AlphaFoldDB" id="A0A5R8KLA4"/>
<accession>A0A5R8KLA4</accession>